<sequence length="20" mass="2497">MHMEGLEQQLLYTRLPYWST</sequence>
<gene>
    <name evidence="1" type="ORF">Gogos_007948</name>
</gene>
<protein>
    <submittedName>
        <fullName evidence="1">Uncharacterized protein</fullName>
    </submittedName>
</protein>
<accession>A0A7J9CA88</accession>
<name>A0A7J9CA88_GOSGO</name>
<proteinExistence type="predicted"/>
<dbReference type="EMBL" id="JABEZY010000009">
    <property type="protein sequence ID" value="MBA0745371.1"/>
    <property type="molecule type" value="Genomic_DNA"/>
</dbReference>
<evidence type="ECO:0000313" key="1">
    <source>
        <dbReference type="EMBL" id="MBA0745371.1"/>
    </source>
</evidence>
<keyword evidence="2" id="KW-1185">Reference proteome</keyword>
<organism evidence="1 2">
    <name type="scientific">Gossypium gossypioides</name>
    <name type="common">Mexican cotton</name>
    <name type="synonym">Selera gossypioides</name>
    <dbReference type="NCBI Taxonomy" id="34282"/>
    <lineage>
        <taxon>Eukaryota</taxon>
        <taxon>Viridiplantae</taxon>
        <taxon>Streptophyta</taxon>
        <taxon>Embryophyta</taxon>
        <taxon>Tracheophyta</taxon>
        <taxon>Spermatophyta</taxon>
        <taxon>Magnoliopsida</taxon>
        <taxon>eudicotyledons</taxon>
        <taxon>Gunneridae</taxon>
        <taxon>Pentapetalae</taxon>
        <taxon>rosids</taxon>
        <taxon>malvids</taxon>
        <taxon>Malvales</taxon>
        <taxon>Malvaceae</taxon>
        <taxon>Malvoideae</taxon>
        <taxon>Gossypium</taxon>
    </lineage>
</organism>
<reference evidence="1 2" key="1">
    <citation type="journal article" date="2019" name="Genome Biol. Evol.">
        <title>Insights into the evolution of the New World diploid cottons (Gossypium, subgenus Houzingenia) based on genome sequencing.</title>
        <authorList>
            <person name="Grover C.E."/>
            <person name="Arick M.A. 2nd"/>
            <person name="Thrash A."/>
            <person name="Conover J.L."/>
            <person name="Sanders W.S."/>
            <person name="Peterson D.G."/>
            <person name="Frelichowski J.E."/>
            <person name="Scheffler J.A."/>
            <person name="Scheffler B.E."/>
            <person name="Wendel J.F."/>
        </authorList>
    </citation>
    <scope>NUCLEOTIDE SEQUENCE [LARGE SCALE GENOMIC DNA]</scope>
    <source>
        <strain evidence="1">5</strain>
        <tissue evidence="1">Leaf</tissue>
    </source>
</reference>
<evidence type="ECO:0000313" key="2">
    <source>
        <dbReference type="Proteomes" id="UP000593579"/>
    </source>
</evidence>
<comment type="caution">
    <text evidence="1">The sequence shown here is derived from an EMBL/GenBank/DDBJ whole genome shotgun (WGS) entry which is preliminary data.</text>
</comment>
<dbReference type="AlphaFoldDB" id="A0A7J9CA88"/>
<dbReference type="Proteomes" id="UP000593579">
    <property type="component" value="Unassembled WGS sequence"/>
</dbReference>